<keyword evidence="3" id="KW-0997">Cell inner membrane</keyword>
<accession>A0ABW7CDN7</accession>
<dbReference type="EMBL" id="JAZAQF010000088">
    <property type="protein sequence ID" value="MFG3819229.1"/>
    <property type="molecule type" value="Genomic_DNA"/>
</dbReference>
<dbReference type="PANTHER" id="PTHR33362:SF7">
    <property type="entry name" value="SLL1103 PROTEIN"/>
    <property type="match status" value="1"/>
</dbReference>
<feature type="transmembrane region" description="Helical" evidence="7">
    <location>
        <begin position="148"/>
        <end position="172"/>
    </location>
</feature>
<feature type="transmembrane region" description="Helical" evidence="7">
    <location>
        <begin position="420"/>
        <end position="441"/>
    </location>
</feature>
<sequence>METLGFDWLGPLMFLGALLFLSLGYPVAFSLGGVAIVFALIGINVDAFEPSFLAALPSRIFDIMKNYTLLAIPYFIFLGSVLEKSGIAEQLLETVGILFGRLRGGLALAVVVVGAMLAATTGVVAATVVAMGLISLPIMLRYGYNRELATGVIAASGTLGQIIPPSVVLVVLGDQLGVSVGNLFLGAVIPGLMMAGAFALHVLLVAFLKPEAAPALPPEVCQMPRRELRQRVVQSMLPPLVLILLVLGSIFFGIATPTEAGAVGSLGAIALALLNRQFSWVALRDSCEATLRISSMALFILIGSTAFSLVFRGLHGDRFMFEILSNLPGQGVGFLALNMLVVFLLGFFIDFFEIAFIVVPIFAPVAKALGFNMIWYGVILGANLQTSFLTPPFGFALFYLRGVAPAIVKTEELYRGVIPFICLQLLVLLIIILFPDLVMWLPSLSFD</sequence>
<keyword evidence="5 7" id="KW-1133">Transmembrane helix</keyword>
<dbReference type="InterPro" id="IPR004681">
    <property type="entry name" value="TRAP_DctM"/>
</dbReference>
<evidence type="ECO:0000256" key="7">
    <source>
        <dbReference type="SAM" id="Phobius"/>
    </source>
</evidence>
<feature type="transmembrane region" description="Helical" evidence="7">
    <location>
        <begin position="66"/>
        <end position="87"/>
    </location>
</feature>
<name>A0ABW7CDN7_9CYAN</name>
<evidence type="ECO:0000256" key="4">
    <source>
        <dbReference type="ARBA" id="ARBA00022692"/>
    </source>
</evidence>
<gene>
    <name evidence="9" type="ORF">VPK24_16410</name>
</gene>
<feature type="transmembrane region" description="Helical" evidence="7">
    <location>
        <begin position="388"/>
        <end position="408"/>
    </location>
</feature>
<evidence type="ECO:0000313" key="9">
    <source>
        <dbReference type="EMBL" id="MFG3819229.1"/>
    </source>
</evidence>
<feature type="transmembrane region" description="Helical" evidence="7">
    <location>
        <begin position="184"/>
        <end position="208"/>
    </location>
</feature>
<reference evidence="10" key="1">
    <citation type="journal article" date="2024" name="Algal Res.">
        <title>Biochemical, toxicological and genomic investigation of a high-biomass producing Limnothrix strain isolated from Italian shallow drinking water reservoir.</title>
        <authorList>
            <person name="Simonazzi M."/>
            <person name="Shishido T.K."/>
            <person name="Delbaje E."/>
            <person name="Wahlsten M."/>
            <person name="Fewer D.P."/>
            <person name="Sivonen K."/>
            <person name="Pezzolesi L."/>
            <person name="Pistocchi R."/>
        </authorList>
    </citation>
    <scope>NUCLEOTIDE SEQUENCE [LARGE SCALE GENOMIC DNA]</scope>
    <source>
        <strain evidence="10">LRLZ20PSL1</strain>
    </source>
</reference>
<dbReference type="PANTHER" id="PTHR33362">
    <property type="entry name" value="SIALIC ACID TRAP TRANSPORTER PERMEASE PROTEIN SIAT-RELATED"/>
    <property type="match status" value="1"/>
</dbReference>
<evidence type="ECO:0000256" key="1">
    <source>
        <dbReference type="ARBA" id="ARBA00004429"/>
    </source>
</evidence>
<dbReference type="RefSeq" id="WP_393015026.1">
    <property type="nucleotide sequence ID" value="NZ_JAZAQF010000088.1"/>
</dbReference>
<evidence type="ECO:0000313" key="10">
    <source>
        <dbReference type="Proteomes" id="UP001604335"/>
    </source>
</evidence>
<keyword evidence="4 7" id="KW-0812">Transmembrane</keyword>
<keyword evidence="6 7" id="KW-0472">Membrane</keyword>
<keyword evidence="10" id="KW-1185">Reference proteome</keyword>
<feature type="domain" description="TRAP C4-dicarboxylate transport system permease DctM subunit" evidence="8">
    <location>
        <begin position="16"/>
        <end position="436"/>
    </location>
</feature>
<evidence type="ECO:0000256" key="5">
    <source>
        <dbReference type="ARBA" id="ARBA00022989"/>
    </source>
</evidence>
<keyword evidence="2" id="KW-1003">Cell membrane</keyword>
<organism evidence="9 10">
    <name type="scientific">Limnothrix redekei LRLZ20PSL1</name>
    <dbReference type="NCBI Taxonomy" id="3112953"/>
    <lineage>
        <taxon>Bacteria</taxon>
        <taxon>Bacillati</taxon>
        <taxon>Cyanobacteriota</taxon>
        <taxon>Cyanophyceae</taxon>
        <taxon>Pseudanabaenales</taxon>
        <taxon>Pseudanabaenaceae</taxon>
        <taxon>Limnothrix</taxon>
    </lineage>
</organism>
<dbReference type="Proteomes" id="UP001604335">
    <property type="component" value="Unassembled WGS sequence"/>
</dbReference>
<evidence type="ECO:0000256" key="6">
    <source>
        <dbReference type="ARBA" id="ARBA00023136"/>
    </source>
</evidence>
<dbReference type="NCBIfam" id="TIGR00786">
    <property type="entry name" value="dctM"/>
    <property type="match status" value="1"/>
</dbReference>
<dbReference type="Pfam" id="PF06808">
    <property type="entry name" value="DctM"/>
    <property type="match status" value="1"/>
</dbReference>
<proteinExistence type="predicted"/>
<evidence type="ECO:0000256" key="2">
    <source>
        <dbReference type="ARBA" id="ARBA00022475"/>
    </source>
</evidence>
<comment type="subcellular location">
    <subcellularLocation>
        <location evidence="1">Cell inner membrane</location>
        <topology evidence="1">Multi-pass membrane protein</topology>
    </subcellularLocation>
</comment>
<feature type="transmembrane region" description="Helical" evidence="7">
    <location>
        <begin position="290"/>
        <end position="311"/>
    </location>
</feature>
<evidence type="ECO:0000256" key="3">
    <source>
        <dbReference type="ARBA" id="ARBA00022519"/>
    </source>
</evidence>
<feature type="transmembrane region" description="Helical" evidence="7">
    <location>
        <begin position="107"/>
        <end position="136"/>
    </location>
</feature>
<protein>
    <submittedName>
        <fullName evidence="9">TRAP transporter large permease subunit</fullName>
    </submittedName>
</protein>
<dbReference type="InterPro" id="IPR010656">
    <property type="entry name" value="DctM"/>
</dbReference>
<feature type="transmembrane region" description="Helical" evidence="7">
    <location>
        <begin position="232"/>
        <end position="254"/>
    </location>
</feature>
<dbReference type="PIRSF" id="PIRSF006066">
    <property type="entry name" value="HI0050"/>
    <property type="match status" value="1"/>
</dbReference>
<comment type="caution">
    <text evidence="9">The sequence shown here is derived from an EMBL/GenBank/DDBJ whole genome shotgun (WGS) entry which is preliminary data.</text>
</comment>
<feature type="transmembrane region" description="Helical" evidence="7">
    <location>
        <begin position="12"/>
        <end position="45"/>
    </location>
</feature>
<evidence type="ECO:0000259" key="8">
    <source>
        <dbReference type="Pfam" id="PF06808"/>
    </source>
</evidence>